<evidence type="ECO:0000256" key="11">
    <source>
        <dbReference type="ARBA" id="ARBA00039158"/>
    </source>
</evidence>
<keyword evidence="9" id="KW-0648">Protein biosynthesis</keyword>
<dbReference type="PANTHER" id="PTHR43697">
    <property type="entry name" value="SERYL-TRNA SYNTHETASE"/>
    <property type="match status" value="1"/>
</dbReference>
<sequence>MLDIKVIRENVKEVKQAMLNRNLNISFDQLLNWDGERKTIIGKIEQLRFKRNKESEEICKLKRKSKKLPAELLAEINKVRDIIQEQEKQLLTIEKHIKDFLLRIPNIPDKSVPIGKDEKDNKIIRFVGKPEKLSFKHKHHWEIGEKLGIIDFAAASKISGPHFAVLKNEGCVLERAIISFFLDMHKEKGYKEITTPYLVNRTSMTGTGQLPNLEEDSFKCAVDDLYLIPTAEVPVTNIHRDDVLEESALPQKYVSYSACFRRESGSYGKDTKGLIRNHQFNKVELVKFVKPETSSEELICT</sequence>
<dbReference type="SUPFAM" id="SSF55681">
    <property type="entry name" value="Class II aaRS and biotin synthetases"/>
    <property type="match status" value="1"/>
</dbReference>
<dbReference type="EC" id="6.1.1.11" evidence="4 14"/>
<keyword evidence="6 16" id="KW-0436">Ligase</keyword>
<dbReference type="Proteomes" id="UP000095237">
    <property type="component" value="Unassembled WGS sequence"/>
</dbReference>
<evidence type="ECO:0000256" key="2">
    <source>
        <dbReference type="ARBA" id="ARBA00005045"/>
    </source>
</evidence>
<evidence type="ECO:0000256" key="9">
    <source>
        <dbReference type="ARBA" id="ARBA00022917"/>
    </source>
</evidence>
<dbReference type="InterPro" id="IPR006195">
    <property type="entry name" value="aa-tRNA-synth_II"/>
</dbReference>
<comment type="pathway">
    <text evidence="2">Aminoacyl-tRNA biosynthesis; selenocysteinyl-tRNA(Sec) biosynthesis; L-seryl-tRNA(Sec) from L-serine and tRNA(Sec): step 1/1.</text>
</comment>
<keyword evidence="17" id="KW-1185">Reference proteome</keyword>
<comment type="similarity">
    <text evidence="3">Belongs to the class-II aminoacyl-tRNA synthetase family. Type-1 seryl-tRNA synthetase subfamily.</text>
</comment>
<evidence type="ECO:0000256" key="5">
    <source>
        <dbReference type="ARBA" id="ARBA00022490"/>
    </source>
</evidence>
<dbReference type="InterPro" id="IPR045864">
    <property type="entry name" value="aa-tRNA-synth_II/BPL/LPL"/>
</dbReference>
<evidence type="ECO:0000256" key="4">
    <source>
        <dbReference type="ARBA" id="ARBA00012840"/>
    </source>
</evidence>
<evidence type="ECO:0000313" key="16">
    <source>
        <dbReference type="EMBL" id="OEG69213.1"/>
    </source>
</evidence>
<feature type="domain" description="Aminoacyl-transfer RNA synthetases class-II family profile" evidence="15">
    <location>
        <begin position="139"/>
        <end position="297"/>
    </location>
</feature>
<proteinExistence type="inferred from homology"/>
<protein>
    <recommendedName>
        <fullName evidence="11 14">Serine--tRNA ligase</fullName>
        <ecNumber evidence="4 14">6.1.1.11</ecNumber>
    </recommendedName>
</protein>
<dbReference type="EMBL" id="LNVX01000800">
    <property type="protein sequence ID" value="OEG69213.1"/>
    <property type="molecule type" value="Genomic_DNA"/>
</dbReference>
<dbReference type="InterPro" id="IPR015866">
    <property type="entry name" value="Ser-tRNA-synth_1_N"/>
</dbReference>
<dbReference type="GO" id="GO:0005524">
    <property type="term" value="F:ATP binding"/>
    <property type="evidence" value="ECO:0007669"/>
    <property type="project" value="UniProtKB-KW"/>
</dbReference>
<dbReference type="InterPro" id="IPR002314">
    <property type="entry name" value="aa-tRNA-synt_IIb"/>
</dbReference>
<keyword evidence="8" id="KW-0067">ATP-binding</keyword>
<evidence type="ECO:0000256" key="6">
    <source>
        <dbReference type="ARBA" id="ARBA00022598"/>
    </source>
</evidence>
<evidence type="ECO:0000256" key="13">
    <source>
        <dbReference type="ARBA" id="ARBA00048823"/>
    </source>
</evidence>
<evidence type="ECO:0000256" key="3">
    <source>
        <dbReference type="ARBA" id="ARBA00010728"/>
    </source>
</evidence>
<keyword evidence="10" id="KW-0030">Aminoacyl-tRNA synthetase</keyword>
<dbReference type="InterPro" id="IPR010978">
    <property type="entry name" value="tRNA-bd_arm"/>
</dbReference>
<dbReference type="Pfam" id="PF02403">
    <property type="entry name" value="Seryl_tRNA_N"/>
    <property type="match status" value="1"/>
</dbReference>
<dbReference type="Gene3D" id="1.10.287.40">
    <property type="entry name" value="Serine-tRNA synthetase, tRNA binding domain"/>
    <property type="match status" value="1"/>
</dbReference>
<dbReference type="GO" id="GO:0006434">
    <property type="term" value="P:seryl-tRNA aminoacylation"/>
    <property type="evidence" value="ECO:0007669"/>
    <property type="project" value="UniProtKB-UniRule"/>
</dbReference>
<evidence type="ECO:0000256" key="12">
    <source>
        <dbReference type="ARBA" id="ARBA00047929"/>
    </source>
</evidence>
<accession>A0A1E5IGC4</accession>
<comment type="caution">
    <text evidence="16">The sequence shown here is derived from an EMBL/GenBank/DDBJ whole genome shotgun (WGS) entry which is preliminary data.</text>
</comment>
<dbReference type="InterPro" id="IPR002317">
    <property type="entry name" value="Ser-tRNA-ligase_type_1"/>
</dbReference>
<keyword evidence="7" id="KW-0547">Nucleotide-binding</keyword>
<dbReference type="PROSITE" id="PS50862">
    <property type="entry name" value="AA_TRNA_LIGASE_II"/>
    <property type="match status" value="1"/>
</dbReference>
<evidence type="ECO:0000259" key="15">
    <source>
        <dbReference type="PROSITE" id="PS50862"/>
    </source>
</evidence>
<comment type="catalytic activity">
    <reaction evidence="12">
        <text>tRNA(Sec) + L-serine + ATP = L-seryl-tRNA(Sec) + AMP + diphosphate + H(+)</text>
        <dbReference type="Rhea" id="RHEA:42580"/>
        <dbReference type="Rhea" id="RHEA-COMP:9742"/>
        <dbReference type="Rhea" id="RHEA-COMP:10128"/>
        <dbReference type="ChEBI" id="CHEBI:15378"/>
        <dbReference type="ChEBI" id="CHEBI:30616"/>
        <dbReference type="ChEBI" id="CHEBI:33019"/>
        <dbReference type="ChEBI" id="CHEBI:33384"/>
        <dbReference type="ChEBI" id="CHEBI:78442"/>
        <dbReference type="ChEBI" id="CHEBI:78533"/>
        <dbReference type="ChEBI" id="CHEBI:456215"/>
        <dbReference type="EC" id="6.1.1.11"/>
    </reaction>
</comment>
<evidence type="ECO:0000256" key="10">
    <source>
        <dbReference type="ARBA" id="ARBA00023146"/>
    </source>
</evidence>
<evidence type="ECO:0000256" key="1">
    <source>
        <dbReference type="ARBA" id="ARBA00004496"/>
    </source>
</evidence>
<comment type="subcellular location">
    <subcellularLocation>
        <location evidence="1">Cytoplasm</location>
    </subcellularLocation>
</comment>
<comment type="catalytic activity">
    <reaction evidence="13">
        <text>tRNA(Ser) + L-serine + ATP = L-seryl-tRNA(Ser) + AMP + diphosphate + H(+)</text>
        <dbReference type="Rhea" id="RHEA:12292"/>
        <dbReference type="Rhea" id="RHEA-COMP:9669"/>
        <dbReference type="Rhea" id="RHEA-COMP:9703"/>
        <dbReference type="ChEBI" id="CHEBI:15378"/>
        <dbReference type="ChEBI" id="CHEBI:30616"/>
        <dbReference type="ChEBI" id="CHEBI:33019"/>
        <dbReference type="ChEBI" id="CHEBI:33384"/>
        <dbReference type="ChEBI" id="CHEBI:78442"/>
        <dbReference type="ChEBI" id="CHEBI:78533"/>
        <dbReference type="ChEBI" id="CHEBI:456215"/>
        <dbReference type="EC" id="6.1.1.11"/>
    </reaction>
</comment>
<dbReference type="Pfam" id="PF00587">
    <property type="entry name" value="tRNA-synt_2b"/>
    <property type="match status" value="1"/>
</dbReference>
<keyword evidence="5" id="KW-0963">Cytoplasm</keyword>
<dbReference type="InterPro" id="IPR042103">
    <property type="entry name" value="SerRS_1_N_sf"/>
</dbReference>
<reference evidence="16 17" key="1">
    <citation type="submission" date="2015-11" db="EMBL/GenBank/DDBJ databases">
        <title>Evidence for parallel genomic evolution in an endosymbiosis of termite gut flagellates.</title>
        <authorList>
            <person name="Zheng H."/>
        </authorList>
    </citation>
    <scope>NUCLEOTIDE SEQUENCE [LARGE SCALE GENOMIC DNA]</scope>
    <source>
        <strain evidence="16 17">CET450</strain>
    </source>
</reference>
<dbReference type="PANTHER" id="PTHR43697:SF1">
    <property type="entry name" value="SERINE--TRNA LIGASE"/>
    <property type="match status" value="1"/>
</dbReference>
<feature type="non-terminal residue" evidence="16">
    <location>
        <position position="301"/>
    </location>
</feature>
<name>A0A1E5IGC4_ENDTX</name>
<evidence type="ECO:0000313" key="17">
    <source>
        <dbReference type="Proteomes" id="UP000095237"/>
    </source>
</evidence>
<dbReference type="SUPFAM" id="SSF46589">
    <property type="entry name" value="tRNA-binding arm"/>
    <property type="match status" value="1"/>
</dbReference>
<evidence type="ECO:0000256" key="8">
    <source>
        <dbReference type="ARBA" id="ARBA00022840"/>
    </source>
</evidence>
<dbReference type="GO" id="GO:0004828">
    <property type="term" value="F:serine-tRNA ligase activity"/>
    <property type="evidence" value="ECO:0007669"/>
    <property type="project" value="UniProtKB-UniRule"/>
</dbReference>
<dbReference type="Gene3D" id="3.30.930.10">
    <property type="entry name" value="Bira Bifunctional Protein, Domain 2"/>
    <property type="match status" value="1"/>
</dbReference>
<evidence type="ECO:0000256" key="7">
    <source>
        <dbReference type="ARBA" id="ARBA00022741"/>
    </source>
</evidence>
<gene>
    <name evidence="16" type="ORF">ATZ36_10780</name>
</gene>
<dbReference type="PRINTS" id="PR00981">
    <property type="entry name" value="TRNASYNTHSER"/>
</dbReference>
<dbReference type="NCBIfam" id="TIGR00414">
    <property type="entry name" value="serS"/>
    <property type="match status" value="1"/>
</dbReference>
<dbReference type="AlphaFoldDB" id="A0A1E5IGC4"/>
<evidence type="ECO:0000256" key="14">
    <source>
        <dbReference type="NCBIfam" id="TIGR00414"/>
    </source>
</evidence>
<dbReference type="GO" id="GO:0005737">
    <property type="term" value="C:cytoplasm"/>
    <property type="evidence" value="ECO:0007669"/>
    <property type="project" value="UniProtKB-SubCell"/>
</dbReference>
<organism evidence="16 17">
    <name type="scientific">Endomicrobium trichonymphae</name>
    <dbReference type="NCBI Taxonomy" id="1408204"/>
    <lineage>
        <taxon>Bacteria</taxon>
        <taxon>Pseudomonadati</taxon>
        <taxon>Elusimicrobiota</taxon>
        <taxon>Endomicrobiia</taxon>
        <taxon>Endomicrobiales</taxon>
        <taxon>Endomicrobiaceae</taxon>
        <taxon>Candidatus Endomicrobiellum</taxon>
    </lineage>
</organism>